<reference evidence="4 5" key="1">
    <citation type="submission" date="2024-02" db="EMBL/GenBank/DDBJ databases">
        <title>A novel Gemmatimonadota bacterium.</title>
        <authorList>
            <person name="Du Z.-J."/>
            <person name="Ye Y.-Q."/>
        </authorList>
    </citation>
    <scope>NUCLEOTIDE SEQUENCE [LARGE SCALE GENOMIC DNA]</scope>
    <source>
        <strain evidence="4 5">DH-20</strain>
    </source>
</reference>
<name>A0ABU9EAZ5_9BACT</name>
<dbReference type="PRINTS" id="PR00081">
    <property type="entry name" value="GDHRDH"/>
</dbReference>
<evidence type="ECO:0000313" key="5">
    <source>
        <dbReference type="Proteomes" id="UP001484239"/>
    </source>
</evidence>
<accession>A0ABU9EAZ5</accession>
<dbReference type="PANTHER" id="PTHR42901:SF1">
    <property type="entry name" value="ALCOHOL DEHYDROGENASE"/>
    <property type="match status" value="1"/>
</dbReference>
<gene>
    <name evidence="4" type="ORF">WI372_13040</name>
</gene>
<comment type="caution">
    <text evidence="4">The sequence shown here is derived from an EMBL/GenBank/DDBJ whole genome shotgun (WGS) entry which is preliminary data.</text>
</comment>
<sequence length="272" mass="29333">MTPNRIRGRTVLVTGATAGIGASCARSFAREGARVVATGRRTERLEALAAELRAEHGAQVWTGSLDVRDRAAVESFRDELRAEGVVPDVVVNNAGKARGMDPLQSGDPDDWDEMIDTNVKGLLWVTRAFLPAMIEADRGHVVNIGSIAGRWTYPSGNVYCGTKYAVVALTEGLNMDLAGTRVRVSSVDPGLVETEFSEVRFHGDSERAESVYRGYTPLSPDDVADAVLYVVNAPEHVDVFNLVLMPTDQRHATIVHKTDPAVEPPPADASPV</sequence>
<keyword evidence="5" id="KW-1185">Reference proteome</keyword>
<organism evidence="4 5">
    <name type="scientific">Gaopeijia maritima</name>
    <dbReference type="NCBI Taxonomy" id="3119007"/>
    <lineage>
        <taxon>Bacteria</taxon>
        <taxon>Pseudomonadati</taxon>
        <taxon>Gemmatimonadota</taxon>
        <taxon>Longimicrobiia</taxon>
        <taxon>Gaopeijiales</taxon>
        <taxon>Gaopeijiaceae</taxon>
        <taxon>Gaopeijia</taxon>
    </lineage>
</organism>
<evidence type="ECO:0000256" key="2">
    <source>
        <dbReference type="ARBA" id="ARBA00023002"/>
    </source>
</evidence>
<evidence type="ECO:0000256" key="3">
    <source>
        <dbReference type="RuleBase" id="RU000363"/>
    </source>
</evidence>
<evidence type="ECO:0000256" key="1">
    <source>
        <dbReference type="ARBA" id="ARBA00006484"/>
    </source>
</evidence>
<dbReference type="InterPro" id="IPR036291">
    <property type="entry name" value="NAD(P)-bd_dom_sf"/>
</dbReference>
<dbReference type="InterPro" id="IPR002347">
    <property type="entry name" value="SDR_fam"/>
</dbReference>
<dbReference type="PROSITE" id="PS51257">
    <property type="entry name" value="PROKAR_LIPOPROTEIN"/>
    <property type="match status" value="1"/>
</dbReference>
<dbReference type="Gene3D" id="3.40.50.720">
    <property type="entry name" value="NAD(P)-binding Rossmann-like Domain"/>
    <property type="match status" value="1"/>
</dbReference>
<proteinExistence type="inferred from homology"/>
<dbReference type="SUPFAM" id="SSF51735">
    <property type="entry name" value="NAD(P)-binding Rossmann-fold domains"/>
    <property type="match status" value="1"/>
</dbReference>
<keyword evidence="2" id="KW-0560">Oxidoreductase</keyword>
<dbReference type="Proteomes" id="UP001484239">
    <property type="component" value="Unassembled WGS sequence"/>
</dbReference>
<protein>
    <submittedName>
        <fullName evidence="4">SDR family NAD(P)-dependent oxidoreductase</fullName>
    </submittedName>
</protein>
<comment type="similarity">
    <text evidence="1 3">Belongs to the short-chain dehydrogenases/reductases (SDR) family.</text>
</comment>
<dbReference type="PANTHER" id="PTHR42901">
    <property type="entry name" value="ALCOHOL DEHYDROGENASE"/>
    <property type="match status" value="1"/>
</dbReference>
<dbReference type="RefSeq" id="WP_405280919.1">
    <property type="nucleotide sequence ID" value="NZ_JBBHLI010000008.1"/>
</dbReference>
<dbReference type="EMBL" id="JBBHLI010000008">
    <property type="protein sequence ID" value="MEK9501911.1"/>
    <property type="molecule type" value="Genomic_DNA"/>
</dbReference>
<dbReference type="PRINTS" id="PR00080">
    <property type="entry name" value="SDRFAMILY"/>
</dbReference>
<evidence type="ECO:0000313" key="4">
    <source>
        <dbReference type="EMBL" id="MEK9501911.1"/>
    </source>
</evidence>
<dbReference type="Pfam" id="PF00106">
    <property type="entry name" value="adh_short"/>
    <property type="match status" value="1"/>
</dbReference>